<accession>A0ABW0RQ13</accession>
<proteinExistence type="predicted"/>
<keyword evidence="3" id="KW-1185">Reference proteome</keyword>
<name>A0ABW0RQ13_9GAMM</name>
<protein>
    <submittedName>
        <fullName evidence="2">DUF6160 family protein</fullName>
    </submittedName>
</protein>
<comment type="caution">
    <text evidence="2">The sequence shown here is derived from an EMBL/GenBank/DDBJ whole genome shotgun (WGS) entry which is preliminary data.</text>
</comment>
<gene>
    <name evidence="2" type="ORF">ACFPQA_17610</name>
</gene>
<feature type="domain" description="DUF6160" evidence="1">
    <location>
        <begin position="10"/>
        <end position="81"/>
    </location>
</feature>
<dbReference type="Pfam" id="PF19657">
    <property type="entry name" value="DUF6160"/>
    <property type="match status" value="1"/>
</dbReference>
<organism evidence="2 3">
    <name type="scientific">Marinobacter koreensis</name>
    <dbReference type="NCBI Taxonomy" id="335974"/>
    <lineage>
        <taxon>Bacteria</taxon>
        <taxon>Pseudomonadati</taxon>
        <taxon>Pseudomonadota</taxon>
        <taxon>Gammaproteobacteria</taxon>
        <taxon>Pseudomonadales</taxon>
        <taxon>Marinobacteraceae</taxon>
        <taxon>Marinobacter</taxon>
    </lineage>
</organism>
<evidence type="ECO:0000313" key="3">
    <source>
        <dbReference type="Proteomes" id="UP001596055"/>
    </source>
</evidence>
<sequence>MTRQTIVAGLITLWLPLPVSADLKRLDDNAMADIQGQSGITLEMDVGVSADRVSYYDDGQGVHLEGFRVGSSVTPDAPAHHEITLDVGQDASLNLEYLVEDRRIEFGDVRLAGAPDVSMGGLFLDQSLQGTLTMRSGGATGHGYTFDTAYTMTGGRLGYRTNGNEVFLDDITLTVEALGTTLDVVGNTLTLNSPSVVGSLDVGAIRYSGNSLNHGRSTDASTGALLPSYGGLSLDYDLSSRTDLTAGGRSGEGLRIDHETTIHSASFLYRDDAHTLALRDMSGRYQISDLRLDVDHDWKGRPALALTLGTLEGDLHIGAIEMGANGKSVGQVNVSFLFKDQVFNGRTYTNAVYLQGGGHPDAGPQGLRMAAEWSLSLADLSYTEDGNRVIFSGLQSWGQGDITVNVTRDETRNGTRFYDGLRIGFDGVKAGYRINGLKVGDENAPLQGGTELLLALGFYPAYEFEMDGHITLAPGGATGEGLTVNSDIQLHNGKAAVIAAPYDEGSGDIPQKGLWLTEVEYDGHVREMTLDVTDEGLILGTGESWSTMDIGNVRVGDKSSGGSFGRLVLQKFEKGSTMTIVPGGAGDVCAGGVGSSASACAASGGIWQQRGDEGITIRLKQLLAPADGSGRKNAIAWETNRSSDGSGNAVNGTGTQLVLNDIYTSDGGDFDGDGRDDNTFGIRTDLSVDVYQTKVVKKTDGADSLGVTGNRGDEKIMDSSVAQGYRYVANPTPDEILDRPLGFAVKAESRFKELSINRVDLVHPVGGPQTAIYGIKMQNFDIKANLTATPIP</sequence>
<dbReference type="InterPro" id="IPR046158">
    <property type="entry name" value="DUF6160"/>
</dbReference>
<evidence type="ECO:0000259" key="1">
    <source>
        <dbReference type="Pfam" id="PF19657"/>
    </source>
</evidence>
<reference evidence="3" key="1">
    <citation type="journal article" date="2019" name="Int. J. Syst. Evol. Microbiol.">
        <title>The Global Catalogue of Microorganisms (GCM) 10K type strain sequencing project: providing services to taxonomists for standard genome sequencing and annotation.</title>
        <authorList>
            <consortium name="The Broad Institute Genomics Platform"/>
            <consortium name="The Broad Institute Genome Sequencing Center for Infectious Disease"/>
            <person name="Wu L."/>
            <person name="Ma J."/>
        </authorList>
    </citation>
    <scope>NUCLEOTIDE SEQUENCE [LARGE SCALE GENOMIC DNA]</scope>
    <source>
        <strain evidence="3">CGMCC 4.1799</strain>
    </source>
</reference>
<dbReference type="RefSeq" id="WP_248160577.1">
    <property type="nucleotide sequence ID" value="NZ_JAKZAJ010000007.1"/>
</dbReference>
<dbReference type="EMBL" id="JBHSNL010000008">
    <property type="protein sequence ID" value="MFC5546886.1"/>
    <property type="molecule type" value="Genomic_DNA"/>
</dbReference>
<dbReference type="Proteomes" id="UP001596055">
    <property type="component" value="Unassembled WGS sequence"/>
</dbReference>
<evidence type="ECO:0000313" key="2">
    <source>
        <dbReference type="EMBL" id="MFC5546886.1"/>
    </source>
</evidence>